<protein>
    <submittedName>
        <fullName evidence="1">Uncharacterized protein</fullName>
    </submittedName>
</protein>
<dbReference type="Gene3D" id="1.10.10.2520">
    <property type="entry name" value="Cell wall hydrolase SleB, domain 1"/>
    <property type="match status" value="1"/>
</dbReference>
<dbReference type="AlphaFoldDB" id="A0A0F9T0A6"/>
<sequence length="166" mass="18092">MPGNNGKESEPFIAQAMDPLGADSNLLAKMIFAENAPGGWEAWANIGSVALNRLKSGKHGKTLKAVINGMSSAIKTKSPQWMKASKAEFNDSEQRIFNKITEVTDALVGGAIGDTVKGATQFENLNNYPMPYWAKDMDAVARDRGDPRWSHTYFKEKSNGDGQGRL</sequence>
<dbReference type="EMBL" id="LAZR01001576">
    <property type="protein sequence ID" value="KKN42496.1"/>
    <property type="molecule type" value="Genomic_DNA"/>
</dbReference>
<accession>A0A0F9T0A6</accession>
<gene>
    <name evidence="1" type="ORF">LCGC14_0712570</name>
</gene>
<organism evidence="1">
    <name type="scientific">marine sediment metagenome</name>
    <dbReference type="NCBI Taxonomy" id="412755"/>
    <lineage>
        <taxon>unclassified sequences</taxon>
        <taxon>metagenomes</taxon>
        <taxon>ecological metagenomes</taxon>
    </lineage>
</organism>
<dbReference type="InterPro" id="IPR042047">
    <property type="entry name" value="SleB_dom1"/>
</dbReference>
<comment type="caution">
    <text evidence="1">The sequence shown here is derived from an EMBL/GenBank/DDBJ whole genome shotgun (WGS) entry which is preliminary data.</text>
</comment>
<proteinExistence type="predicted"/>
<name>A0A0F9T0A6_9ZZZZ</name>
<evidence type="ECO:0000313" key="1">
    <source>
        <dbReference type="EMBL" id="KKN42496.1"/>
    </source>
</evidence>
<reference evidence="1" key="1">
    <citation type="journal article" date="2015" name="Nature">
        <title>Complex archaea that bridge the gap between prokaryotes and eukaryotes.</title>
        <authorList>
            <person name="Spang A."/>
            <person name="Saw J.H."/>
            <person name="Jorgensen S.L."/>
            <person name="Zaremba-Niedzwiedzka K."/>
            <person name="Martijn J."/>
            <person name="Lind A.E."/>
            <person name="van Eijk R."/>
            <person name="Schleper C."/>
            <person name="Guy L."/>
            <person name="Ettema T.J."/>
        </authorList>
    </citation>
    <scope>NUCLEOTIDE SEQUENCE</scope>
</reference>